<comment type="caution">
    <text evidence="2">The sequence shown here is derived from an EMBL/GenBank/DDBJ whole genome shotgun (WGS) entry which is preliminary data.</text>
</comment>
<keyword evidence="3" id="KW-1185">Reference proteome</keyword>
<dbReference type="EMBL" id="MU007032">
    <property type="protein sequence ID" value="KAF2431355.1"/>
    <property type="molecule type" value="Genomic_DNA"/>
</dbReference>
<organism evidence="2 3">
    <name type="scientific">Tothia fuscella</name>
    <dbReference type="NCBI Taxonomy" id="1048955"/>
    <lineage>
        <taxon>Eukaryota</taxon>
        <taxon>Fungi</taxon>
        <taxon>Dikarya</taxon>
        <taxon>Ascomycota</taxon>
        <taxon>Pezizomycotina</taxon>
        <taxon>Dothideomycetes</taxon>
        <taxon>Pleosporomycetidae</taxon>
        <taxon>Venturiales</taxon>
        <taxon>Cylindrosympodiaceae</taxon>
        <taxon>Tothia</taxon>
    </lineage>
</organism>
<sequence>MAAIMALIELALLVGFHHSKREMRTGFTAGVVVIWFCIGVGMKAGGHDLVKIFIAMTMELVLGLFLSAQLDVLTGLNTQR</sequence>
<accession>A0A9P4NTG2</accession>
<keyword evidence="1" id="KW-0812">Transmembrane</keyword>
<evidence type="ECO:0000256" key="1">
    <source>
        <dbReference type="SAM" id="Phobius"/>
    </source>
</evidence>
<evidence type="ECO:0000313" key="3">
    <source>
        <dbReference type="Proteomes" id="UP000800235"/>
    </source>
</evidence>
<keyword evidence="1" id="KW-1133">Transmembrane helix</keyword>
<gene>
    <name evidence="2" type="ORF">EJ08DRAFT_648890</name>
</gene>
<dbReference type="AlphaFoldDB" id="A0A9P4NTG2"/>
<feature type="transmembrane region" description="Helical" evidence="1">
    <location>
        <begin position="26"/>
        <end position="46"/>
    </location>
</feature>
<name>A0A9P4NTG2_9PEZI</name>
<evidence type="ECO:0000313" key="2">
    <source>
        <dbReference type="EMBL" id="KAF2431355.1"/>
    </source>
</evidence>
<proteinExistence type="predicted"/>
<feature type="transmembrane region" description="Helical" evidence="1">
    <location>
        <begin position="52"/>
        <end position="73"/>
    </location>
</feature>
<keyword evidence="1" id="KW-0472">Membrane</keyword>
<protein>
    <submittedName>
        <fullName evidence="2">Uncharacterized protein</fullName>
    </submittedName>
</protein>
<dbReference type="Proteomes" id="UP000800235">
    <property type="component" value="Unassembled WGS sequence"/>
</dbReference>
<reference evidence="2" key="1">
    <citation type="journal article" date="2020" name="Stud. Mycol.">
        <title>101 Dothideomycetes genomes: a test case for predicting lifestyles and emergence of pathogens.</title>
        <authorList>
            <person name="Haridas S."/>
            <person name="Albert R."/>
            <person name="Binder M."/>
            <person name="Bloem J."/>
            <person name="Labutti K."/>
            <person name="Salamov A."/>
            <person name="Andreopoulos B."/>
            <person name="Baker S."/>
            <person name="Barry K."/>
            <person name="Bills G."/>
            <person name="Bluhm B."/>
            <person name="Cannon C."/>
            <person name="Castanera R."/>
            <person name="Culley D."/>
            <person name="Daum C."/>
            <person name="Ezra D."/>
            <person name="Gonzalez J."/>
            <person name="Henrissat B."/>
            <person name="Kuo A."/>
            <person name="Liang C."/>
            <person name="Lipzen A."/>
            <person name="Lutzoni F."/>
            <person name="Magnuson J."/>
            <person name="Mondo S."/>
            <person name="Nolan M."/>
            <person name="Ohm R."/>
            <person name="Pangilinan J."/>
            <person name="Park H.-J."/>
            <person name="Ramirez L."/>
            <person name="Alfaro M."/>
            <person name="Sun H."/>
            <person name="Tritt A."/>
            <person name="Yoshinaga Y."/>
            <person name="Zwiers L.-H."/>
            <person name="Turgeon B."/>
            <person name="Goodwin S."/>
            <person name="Spatafora J."/>
            <person name="Crous P."/>
            <person name="Grigoriev I."/>
        </authorList>
    </citation>
    <scope>NUCLEOTIDE SEQUENCE</scope>
    <source>
        <strain evidence="2">CBS 130266</strain>
    </source>
</reference>